<evidence type="ECO:0000313" key="5">
    <source>
        <dbReference type="Proteomes" id="UP000054761"/>
    </source>
</evidence>
<sequence>MAQEVLQLKTASKKQVQLSAEQLSNWTSTVTLGRFGLRNAEDVIKFLNSPAGETVKAEIGAELALIAAIQEERRIEIQDEQLFHRRLLAFLLLSLLAYREAKAQAVNEEIMEQLDKRLHQTPHSEAKSSSAYDQAVNDILEAYEAELKYLQEEQKLYEKDEEDLAKDLEEHQLQLSDLQTKHDIYNQVLSDLETEFSQLEADLAIAAPLPLTQEQDRAKNEAITKLQGELDKIATEISKKTNQITTLIAEGKEKEVKTALHELDGLHFREAFLTDLLDVSQYKKHLFDANGELTNSLTKADFVLKRDKKIVEHEGQYYLINADQDIHTLSQDDKKEAAEEYQKSKGADVSVKKMVIENMEFEREHYDKKSDSLEERGKQINEYKTLINNQLNQVQAALSIVRQRLENPESLMDSPSPALSRRPSVTPVPTVVPSHSYRKVTEFLHGNNAKKITRDQLYQFNKNLPPKQQYLINNALTAIPINAPIPHITMIMMLRHLERFGVDATPVMTNISNPREQQALAASELPQEKEKKAQQQQDLTPQDEPKKEYPNPFKMTPYKH</sequence>
<feature type="domain" description="LidA long coiled-coil" evidence="3">
    <location>
        <begin position="221"/>
        <end position="393"/>
    </location>
</feature>
<feature type="coiled-coil region" evidence="1">
    <location>
        <begin position="140"/>
        <end position="243"/>
    </location>
</feature>
<comment type="caution">
    <text evidence="4">The sequence shown here is derived from an EMBL/GenBank/DDBJ whole genome shotgun (WGS) entry which is preliminary data.</text>
</comment>
<dbReference type="RefSeq" id="WP_058501740.1">
    <property type="nucleotide sequence ID" value="NZ_CAAAJA010000003.1"/>
</dbReference>
<accession>A0A0W0VUS2</accession>
<gene>
    <name evidence="4" type="ORF">Lisr_1390</name>
</gene>
<dbReference type="Proteomes" id="UP000054761">
    <property type="component" value="Unassembled WGS sequence"/>
</dbReference>
<evidence type="ECO:0000256" key="1">
    <source>
        <dbReference type="SAM" id="Coils"/>
    </source>
</evidence>
<dbReference type="EMBL" id="LNYH01000070">
    <property type="protein sequence ID" value="KTD23709.1"/>
    <property type="molecule type" value="Genomic_DNA"/>
</dbReference>
<dbReference type="OrthoDB" id="5652472at2"/>
<evidence type="ECO:0000259" key="3">
    <source>
        <dbReference type="Pfam" id="PF18641"/>
    </source>
</evidence>
<dbReference type="PATRIC" id="fig|454.4.peg.1500"/>
<dbReference type="Pfam" id="PF18641">
    <property type="entry name" value="LidA_Long_CC"/>
    <property type="match status" value="1"/>
</dbReference>
<reference evidence="4 5" key="1">
    <citation type="submission" date="2015-11" db="EMBL/GenBank/DDBJ databases">
        <title>Genomic analysis of 38 Legionella species identifies large and diverse effector repertoires.</title>
        <authorList>
            <person name="Burstein D."/>
            <person name="Amaro F."/>
            <person name="Zusman T."/>
            <person name="Lifshitz Z."/>
            <person name="Cohen O."/>
            <person name="Gilbert J.A."/>
            <person name="Pupko T."/>
            <person name="Shuman H.A."/>
            <person name="Segal G."/>
        </authorList>
    </citation>
    <scope>NUCLEOTIDE SEQUENCE [LARGE SCALE GENOMIC DNA]</scope>
    <source>
        <strain evidence="4 5">Bercovier 4</strain>
    </source>
</reference>
<name>A0A0W0VUS2_9GAMM</name>
<keyword evidence="5" id="KW-1185">Reference proteome</keyword>
<feature type="region of interest" description="Disordered" evidence="2">
    <location>
        <begin position="408"/>
        <end position="431"/>
    </location>
</feature>
<organism evidence="4 5">
    <name type="scientific">Legionella israelensis</name>
    <dbReference type="NCBI Taxonomy" id="454"/>
    <lineage>
        <taxon>Bacteria</taxon>
        <taxon>Pseudomonadati</taxon>
        <taxon>Pseudomonadota</taxon>
        <taxon>Gammaproteobacteria</taxon>
        <taxon>Legionellales</taxon>
        <taxon>Legionellaceae</taxon>
        <taxon>Legionella</taxon>
    </lineage>
</organism>
<dbReference type="Gene3D" id="6.10.140.2010">
    <property type="match status" value="1"/>
</dbReference>
<keyword evidence="1" id="KW-0175">Coiled coil</keyword>
<proteinExistence type="predicted"/>
<protein>
    <submittedName>
        <fullName evidence="4">Coiled coil protein</fullName>
    </submittedName>
</protein>
<dbReference type="AlphaFoldDB" id="A0A0W0VUS2"/>
<evidence type="ECO:0000256" key="2">
    <source>
        <dbReference type="SAM" id="MobiDB-lite"/>
    </source>
</evidence>
<feature type="region of interest" description="Disordered" evidence="2">
    <location>
        <begin position="515"/>
        <end position="560"/>
    </location>
</feature>
<dbReference type="InterPro" id="IPR041463">
    <property type="entry name" value="LidA_long_CC"/>
</dbReference>
<evidence type="ECO:0000313" key="4">
    <source>
        <dbReference type="EMBL" id="KTD23709.1"/>
    </source>
</evidence>
<feature type="compositionally biased region" description="Low complexity" evidence="2">
    <location>
        <begin position="420"/>
        <end position="431"/>
    </location>
</feature>